<dbReference type="STRING" id="1618443.UV73_C0010G0013"/>
<dbReference type="AlphaFoldDB" id="A0A0G1GBX5"/>
<dbReference type="Gene3D" id="3.30.720.110">
    <property type="match status" value="1"/>
</dbReference>
<keyword evidence="2" id="KW-0830">Ubiquinone</keyword>
<dbReference type="Gene3D" id="3.10.180.10">
    <property type="entry name" value="2,3-Dihydroxybiphenyl 1,2-Dioxygenase, domain 1"/>
    <property type="match status" value="1"/>
</dbReference>
<accession>A0A0G1GBX5</accession>
<dbReference type="EMBL" id="LCFP01000010">
    <property type="protein sequence ID" value="KKS96428.1"/>
    <property type="molecule type" value="Genomic_DNA"/>
</dbReference>
<protein>
    <submittedName>
        <fullName evidence="2">3-demethylubiquinone-9 3-methyltransferase</fullName>
    </submittedName>
</protein>
<dbReference type="Proteomes" id="UP000034894">
    <property type="component" value="Unassembled WGS sequence"/>
</dbReference>
<dbReference type="InterPro" id="IPR029068">
    <property type="entry name" value="Glyas_Bleomycin-R_OHBP_Dase"/>
</dbReference>
<dbReference type="SUPFAM" id="SSF54593">
    <property type="entry name" value="Glyoxalase/Bleomycin resistance protein/Dihydroxybiphenyl dioxygenase"/>
    <property type="match status" value="2"/>
</dbReference>
<reference evidence="2 3" key="1">
    <citation type="journal article" date="2015" name="Nature">
        <title>rRNA introns, odd ribosomes, and small enigmatic genomes across a large radiation of phyla.</title>
        <authorList>
            <person name="Brown C.T."/>
            <person name="Hug L.A."/>
            <person name="Thomas B.C."/>
            <person name="Sharon I."/>
            <person name="Castelle C.J."/>
            <person name="Singh A."/>
            <person name="Wilkins M.J."/>
            <person name="Williams K.H."/>
            <person name="Banfield J.F."/>
        </authorList>
    </citation>
    <scope>NUCLEOTIDE SEQUENCE [LARGE SCALE GENOMIC DNA]</scope>
</reference>
<dbReference type="InterPro" id="IPR028973">
    <property type="entry name" value="PhnB-like"/>
</dbReference>
<gene>
    <name evidence="2" type="ORF">UV73_C0010G0013</name>
</gene>
<feature type="domain" description="PhnB-like" evidence="1">
    <location>
        <begin position="2"/>
        <end position="129"/>
    </location>
</feature>
<evidence type="ECO:0000259" key="1">
    <source>
        <dbReference type="Pfam" id="PF06983"/>
    </source>
</evidence>
<dbReference type="CDD" id="cd06588">
    <property type="entry name" value="PhnB_like"/>
    <property type="match status" value="2"/>
</dbReference>
<comment type="caution">
    <text evidence="2">The sequence shown here is derived from an EMBL/GenBank/DDBJ whole genome shotgun (WGS) entry which is preliminary data.</text>
</comment>
<dbReference type="Pfam" id="PF06983">
    <property type="entry name" value="3-dmu-9_3-mt"/>
    <property type="match status" value="2"/>
</dbReference>
<dbReference type="Gene3D" id="3.30.720.100">
    <property type="match status" value="1"/>
</dbReference>
<evidence type="ECO:0000313" key="2">
    <source>
        <dbReference type="EMBL" id="KKS96428.1"/>
    </source>
</evidence>
<dbReference type="PANTHER" id="PTHR33990">
    <property type="entry name" value="PROTEIN YJDN-RELATED"/>
    <property type="match status" value="1"/>
</dbReference>
<keyword evidence="2" id="KW-0489">Methyltransferase</keyword>
<dbReference type="PATRIC" id="fig|1618443.3.peg.1225"/>
<keyword evidence="2" id="KW-0808">Transferase</keyword>
<dbReference type="GO" id="GO:0032259">
    <property type="term" value="P:methylation"/>
    <property type="evidence" value="ECO:0007669"/>
    <property type="project" value="UniProtKB-KW"/>
</dbReference>
<sequence length="301" mass="34187">MQKITPFLWFDREAEEAAKFYTSAFKNSKLGKIAYYGKEGYEVHKMTAGTVMTAEFTIEGMKFAALNGGPIFKFNPSLSFHVAAKSVDEVDKLWKILSEGGSVLMELGSYPFSRRYGWLQDRYGLSWQIFYVGEREIIQKITPVLMFVGKVSGKAEEAVTFYTTVFHRAKVASIQRYGKGELPDEEGTVKYASLVLENMQFGAMDSAHGHKFSFNEAVSFLVECENQKEVDYFWDKLSASPEDEQCGWLKDKYGLSWQIVPKQLDEFMGDPDPVKAGRVMEVMLKMKKISIGELEKAYRAG</sequence>
<feature type="domain" description="PhnB-like" evidence="1">
    <location>
        <begin position="139"/>
        <end position="260"/>
    </location>
</feature>
<dbReference type="GO" id="GO:0008168">
    <property type="term" value="F:methyltransferase activity"/>
    <property type="evidence" value="ECO:0007669"/>
    <property type="project" value="UniProtKB-KW"/>
</dbReference>
<evidence type="ECO:0000313" key="3">
    <source>
        <dbReference type="Proteomes" id="UP000034894"/>
    </source>
</evidence>
<name>A0A0G1GBX5_9BACT</name>
<organism evidence="2 3">
    <name type="scientific">Candidatus Gottesmanbacteria bacterium GW2011_GWA2_43_14</name>
    <dbReference type="NCBI Taxonomy" id="1618443"/>
    <lineage>
        <taxon>Bacteria</taxon>
        <taxon>Candidatus Gottesmaniibacteriota</taxon>
    </lineage>
</organism>
<proteinExistence type="predicted"/>